<evidence type="ECO:0008006" key="3">
    <source>
        <dbReference type="Google" id="ProtNLM"/>
    </source>
</evidence>
<dbReference type="PROSITE" id="PS51257">
    <property type="entry name" value="PROKAR_LIPOPROTEIN"/>
    <property type="match status" value="1"/>
</dbReference>
<keyword evidence="2" id="KW-1185">Reference proteome</keyword>
<evidence type="ECO:0000313" key="1">
    <source>
        <dbReference type="EMBL" id="SLN13982.1"/>
    </source>
</evidence>
<protein>
    <recommendedName>
        <fullName evidence="3">ATP-dependent transcriptional regulator</fullName>
    </recommendedName>
</protein>
<gene>
    <name evidence="1" type="ORF">ROA7023_00102</name>
</gene>
<dbReference type="EMBL" id="FWFZ01000001">
    <property type="protein sequence ID" value="SLN13982.1"/>
    <property type="molecule type" value="Genomic_DNA"/>
</dbReference>
<dbReference type="InterPro" id="IPR021323">
    <property type="entry name" value="DUF2927"/>
</dbReference>
<dbReference type="Pfam" id="PF11150">
    <property type="entry name" value="DUF2927"/>
    <property type="match status" value="1"/>
</dbReference>
<dbReference type="Proteomes" id="UP000193900">
    <property type="component" value="Unassembled WGS sequence"/>
</dbReference>
<reference evidence="1 2" key="1">
    <citation type="submission" date="2017-03" db="EMBL/GenBank/DDBJ databases">
        <authorList>
            <person name="Afonso C.L."/>
            <person name="Miller P.J."/>
            <person name="Scott M.A."/>
            <person name="Spackman E."/>
            <person name="Goraichik I."/>
            <person name="Dimitrov K.M."/>
            <person name="Suarez D.L."/>
            <person name="Swayne D.E."/>
        </authorList>
    </citation>
    <scope>NUCLEOTIDE SEQUENCE [LARGE SCALE GENOMIC DNA]</scope>
    <source>
        <strain evidence="1 2">CECT 7023</strain>
    </source>
</reference>
<organism evidence="1 2">
    <name type="scientific">Roseisalinus antarcticus</name>
    <dbReference type="NCBI Taxonomy" id="254357"/>
    <lineage>
        <taxon>Bacteria</taxon>
        <taxon>Pseudomonadati</taxon>
        <taxon>Pseudomonadota</taxon>
        <taxon>Alphaproteobacteria</taxon>
        <taxon>Rhodobacterales</taxon>
        <taxon>Roseobacteraceae</taxon>
        <taxon>Roseisalinus</taxon>
    </lineage>
</organism>
<evidence type="ECO:0000313" key="2">
    <source>
        <dbReference type="Proteomes" id="UP000193900"/>
    </source>
</evidence>
<name>A0A1Y5RDW6_9RHOB</name>
<accession>A0A1Y5RDW6</accession>
<sequence length="449" mass="48112">MRWMAAVTAMLLASCAPLDTPARAPGLEASLPPMRTFAAAGSSIPLRPNSEIARDFLDLSFQMESGRTLPALTRFEGPISVRVTGAVPATLPGDLSALLGRLRREAGIDIALTNGDTASITVVAIPSATLQRAVPRAACFVVPRVSSWEEFMAVRRSPQVDWTTLTRRDRAAIFVPSDVAPQEIRDCLHEELAQAIGPLNDLYRLPDSVFNDDNIHAVLTGFDMLVLRAYYAPELQNGLSRTQVSRRLPGLLARLNPAGEAGGRSRATSTSRDWVEAMQTALSPGTAPASRRQAAATAIGMARAFGWSGAREGFANYAYGRLLVGYDSPGAYTAFVASANAYAQSSLMRIHSAHVAVQLAAFALQSGDATRVLALVDPAIPVAAEHENAALLATLLMFRAEALEMLGRDAEARAVRLDSYGWARYGFGSDVNVLAREREVGGLRPSPRL</sequence>
<dbReference type="AlphaFoldDB" id="A0A1Y5RDW6"/>
<dbReference type="RefSeq" id="WP_370739180.1">
    <property type="nucleotide sequence ID" value="NZ_FWFZ01000001.1"/>
</dbReference>
<proteinExistence type="predicted"/>